<dbReference type="AlphaFoldDB" id="A0A1I2H2Q3"/>
<sequence>MNIRLLQLPERTAKPRQYGLTMVMDKGLSIREAEDMLSASADYIDVVKLGWATSYFFPRLREKLAVYKEAGIPTYFGGTFFEAFIVRGQFDDYMRLLEEYDMEYVEVSDGSIEIPHDEKCAYIQRLAQSYRVLSEVGSKDAEKILAPYQWIELMQAELGAGAWKVIGEARESGNVGLFRETGEVRQGLVKEIIHSIPAERIIWEAPQKSQQVWFIKQVGANVNLGNIAPNEVIPLETIRHGLRGDTFDWFLHKSK</sequence>
<dbReference type="SUPFAM" id="SSF102110">
    <property type="entry name" value="(2r)-phospho-3-sulfolactate synthase ComA"/>
    <property type="match status" value="1"/>
</dbReference>
<keyword evidence="3" id="KW-1185">Reference proteome</keyword>
<dbReference type="InterPro" id="IPR036112">
    <property type="entry name" value="ComA_synth_sf"/>
</dbReference>
<dbReference type="STRING" id="1003.SAMN04488541_102198"/>
<dbReference type="PANTHER" id="PTHR48413">
    <property type="match status" value="1"/>
</dbReference>
<gene>
    <name evidence="2" type="ORF">SAMN04488541_102198</name>
</gene>
<evidence type="ECO:0000313" key="2">
    <source>
        <dbReference type="EMBL" id="SFF24524.1"/>
    </source>
</evidence>
<evidence type="ECO:0000313" key="3">
    <source>
        <dbReference type="Proteomes" id="UP000199513"/>
    </source>
</evidence>
<reference evidence="2 3" key="1">
    <citation type="submission" date="2016-10" db="EMBL/GenBank/DDBJ databases">
        <authorList>
            <person name="de Groot N.N."/>
        </authorList>
    </citation>
    <scope>NUCLEOTIDE SEQUENCE [LARGE SCALE GENOMIC DNA]</scope>
    <source>
        <strain>GEY</strain>
        <strain evidence="3">DSM 9560</strain>
    </source>
</reference>
<dbReference type="Gene3D" id="3.20.20.70">
    <property type="entry name" value="Aldolase class I"/>
    <property type="match status" value="1"/>
</dbReference>
<dbReference type="Pfam" id="PF02679">
    <property type="entry name" value="ComA"/>
    <property type="match status" value="1"/>
</dbReference>
<dbReference type="InterPro" id="IPR003830">
    <property type="entry name" value="ComA_synth"/>
</dbReference>
<name>A0A1I2H2Q3_9BACT</name>
<evidence type="ECO:0000256" key="1">
    <source>
        <dbReference type="ARBA" id="ARBA00010424"/>
    </source>
</evidence>
<dbReference type="InterPro" id="IPR013785">
    <property type="entry name" value="Aldolase_TIM"/>
</dbReference>
<proteinExistence type="inferred from homology"/>
<accession>A0A1I2H2Q3</accession>
<dbReference type="PANTHER" id="PTHR48413:SF1">
    <property type="entry name" value="PROTEIN HEAT-STRESS-ASSOCIATED 32"/>
    <property type="match status" value="1"/>
</dbReference>
<dbReference type="Proteomes" id="UP000199513">
    <property type="component" value="Unassembled WGS sequence"/>
</dbReference>
<dbReference type="OrthoDB" id="7809088at2"/>
<dbReference type="RefSeq" id="WP_091545968.1">
    <property type="nucleotide sequence ID" value="NZ_FONY01000021.1"/>
</dbReference>
<protein>
    <submittedName>
        <fullName evidence="2">Phosphosulfolactate synthase</fullName>
    </submittedName>
</protein>
<organism evidence="2 3">
    <name type="scientific">Thermoflexibacter ruber</name>
    <dbReference type="NCBI Taxonomy" id="1003"/>
    <lineage>
        <taxon>Bacteria</taxon>
        <taxon>Pseudomonadati</taxon>
        <taxon>Bacteroidota</taxon>
        <taxon>Cytophagia</taxon>
        <taxon>Cytophagales</taxon>
        <taxon>Thermoflexibacteraceae</taxon>
        <taxon>Thermoflexibacter</taxon>
    </lineage>
</organism>
<comment type="similarity">
    <text evidence="1">Belongs to the phosphosulfolactate synthase family.</text>
</comment>
<dbReference type="EMBL" id="FONY01000021">
    <property type="protein sequence ID" value="SFF24524.1"/>
    <property type="molecule type" value="Genomic_DNA"/>
</dbReference>